<organism evidence="3 4">
    <name type="scientific">Lysinibacillus capsici</name>
    <dbReference type="NCBI Taxonomy" id="2115968"/>
    <lineage>
        <taxon>Bacteria</taxon>
        <taxon>Bacillati</taxon>
        <taxon>Bacillota</taxon>
        <taxon>Bacilli</taxon>
        <taxon>Bacillales</taxon>
        <taxon>Bacillaceae</taxon>
        <taxon>Lysinibacillus</taxon>
    </lineage>
</organism>
<protein>
    <submittedName>
        <fullName evidence="3">Flavoprotein oxygenase</fullName>
        <ecNumber evidence="3">1.5.1.42</ecNumber>
    </submittedName>
</protein>
<dbReference type="GO" id="GO:0052874">
    <property type="term" value="F:FMN reductase (NADH) activity"/>
    <property type="evidence" value="ECO:0007669"/>
    <property type="project" value="UniProtKB-EC"/>
</dbReference>
<dbReference type="Proteomes" id="UP000251431">
    <property type="component" value="Unassembled WGS sequence"/>
</dbReference>
<dbReference type="SMART" id="SM00903">
    <property type="entry name" value="Flavin_Reduct"/>
    <property type="match status" value="1"/>
</dbReference>
<dbReference type="AlphaFoldDB" id="A0A2X1A5M7"/>
<dbReference type="Pfam" id="PF01613">
    <property type="entry name" value="Flavin_Reduct"/>
    <property type="match status" value="1"/>
</dbReference>
<keyword evidence="1 3" id="KW-0560">Oxidoreductase</keyword>
<dbReference type="InterPro" id="IPR050268">
    <property type="entry name" value="NADH-dep_flavin_reductase"/>
</dbReference>
<evidence type="ECO:0000256" key="1">
    <source>
        <dbReference type="ARBA" id="ARBA00023002"/>
    </source>
</evidence>
<evidence type="ECO:0000313" key="4">
    <source>
        <dbReference type="Proteomes" id="UP000251431"/>
    </source>
</evidence>
<dbReference type="PANTHER" id="PTHR30466">
    <property type="entry name" value="FLAVIN REDUCTASE"/>
    <property type="match status" value="1"/>
</dbReference>
<name>A0A2X1A5M7_9BACI</name>
<dbReference type="GO" id="GO:0006208">
    <property type="term" value="P:pyrimidine nucleobase catabolic process"/>
    <property type="evidence" value="ECO:0007669"/>
    <property type="project" value="TreeGrafter"/>
</dbReference>
<gene>
    <name evidence="3" type="primary">ntaB_2</name>
    <name evidence="3" type="ORF">NCTC7582_04738</name>
</gene>
<dbReference type="Gene3D" id="2.30.110.10">
    <property type="entry name" value="Electron Transport, Fmn-binding Protein, Chain A"/>
    <property type="match status" value="1"/>
</dbReference>
<dbReference type="GO" id="GO:0010181">
    <property type="term" value="F:FMN binding"/>
    <property type="evidence" value="ECO:0007669"/>
    <property type="project" value="InterPro"/>
</dbReference>
<proteinExistence type="predicted"/>
<reference evidence="3 4" key="1">
    <citation type="submission" date="2018-06" db="EMBL/GenBank/DDBJ databases">
        <authorList>
            <consortium name="Pathogen Informatics"/>
            <person name="Doyle S."/>
        </authorList>
    </citation>
    <scope>NUCLEOTIDE SEQUENCE [LARGE SCALE GENOMIC DNA]</scope>
    <source>
        <strain evidence="3 4">NCTC7582</strain>
    </source>
</reference>
<dbReference type="InterPro" id="IPR002563">
    <property type="entry name" value="Flavin_Rdtase-like_dom"/>
</dbReference>
<dbReference type="InterPro" id="IPR012349">
    <property type="entry name" value="Split_barrel_FMN-bd"/>
</dbReference>
<accession>A0A2X1A5M7</accession>
<evidence type="ECO:0000259" key="2">
    <source>
        <dbReference type="SMART" id="SM00903"/>
    </source>
</evidence>
<dbReference type="EC" id="1.5.1.42" evidence="3"/>
<feature type="domain" description="Flavin reductase like" evidence="2">
    <location>
        <begin position="11"/>
        <end position="151"/>
    </location>
</feature>
<dbReference type="SUPFAM" id="SSF50475">
    <property type="entry name" value="FMN-binding split barrel"/>
    <property type="match status" value="1"/>
</dbReference>
<evidence type="ECO:0000313" key="3">
    <source>
        <dbReference type="EMBL" id="SPU38770.1"/>
    </source>
</evidence>
<dbReference type="PANTHER" id="PTHR30466:SF1">
    <property type="entry name" value="FMN REDUCTASE (NADH) RUTF"/>
    <property type="match status" value="1"/>
</dbReference>
<dbReference type="EMBL" id="UAQE01000004">
    <property type="protein sequence ID" value="SPU38770.1"/>
    <property type="molecule type" value="Genomic_DNA"/>
</dbReference>
<sequence length="158" mass="17338">MMDDRTFRNAMGKFATGVTVITTVIEGEAHGMTANAFMSVSLDPKLVLISIGEKARMLDKINTSGKFAVNILSEEQKELSMHFAGQIKEEREVEFDWVNGLPVLKNALANIVCNVHSKQIAGDHTLFIGEVTDIEMSDGSPLAFFEGKYSKVSQPISL</sequence>
<dbReference type="GO" id="GO:0042602">
    <property type="term" value="F:riboflavin reductase (NADPH) activity"/>
    <property type="evidence" value="ECO:0007669"/>
    <property type="project" value="TreeGrafter"/>
</dbReference>